<protein>
    <submittedName>
        <fullName evidence="2">Uncharacterized protein</fullName>
    </submittedName>
</protein>
<comment type="caution">
    <text evidence="2">The sequence shown here is derived from an EMBL/GenBank/DDBJ whole genome shotgun (WGS) entry which is preliminary data.</text>
</comment>
<evidence type="ECO:0000256" key="1">
    <source>
        <dbReference type="SAM" id="MobiDB-lite"/>
    </source>
</evidence>
<dbReference type="Proteomes" id="UP001519343">
    <property type="component" value="Unassembled WGS sequence"/>
</dbReference>
<feature type="region of interest" description="Disordered" evidence="1">
    <location>
        <begin position="257"/>
        <end position="468"/>
    </location>
</feature>
<sequence>MEKYLVWRTAGSGGKEDFRRQINQLIVQLIRMRKNIGRLRTSIHGERRQRLLQGLKEFDLTMMRLMWRVNPKFSQFVKVRIAGHSVLINKNVWTRRRKMNRRLLNNVLLVNRIERIVSNLIGMKFYLNSFFHIANQDAREMLLKIMSTLNKEYFYALKNSGCITMRYSKKPHGDMVGNSGSIRKVSWVKNVETVNQGTRKVIIEKKATVQPTIIKAHNSETKRKSFEQQDLKLFNKKEVPATKGRLATKNQVITQRETKKEDITTQGQQKSQKEMNATTFRRKPKAETAHSSNQQLVKEEPSKTVRRKPKAETAPSSNQQLVKEEPSKTVRRKPKAETAPSSNQQLVKEEPSKTVRRKLKAETGPSSNQQQIKEVPAKTVNRKPQKKNIMQPAKKALSATTVDPKTKKEVPANASQETVKKEATPSGHTTKKMAPFAKEQPRKKSSQALKKEANEETPHSIYHDDSLDNFEQFLESSTWDDSTNQKRKRNHEERYIDQIILD</sequence>
<evidence type="ECO:0000313" key="2">
    <source>
        <dbReference type="EMBL" id="MBP1933387.1"/>
    </source>
</evidence>
<evidence type="ECO:0000313" key="3">
    <source>
        <dbReference type="Proteomes" id="UP001519343"/>
    </source>
</evidence>
<keyword evidence="3" id="KW-1185">Reference proteome</keyword>
<gene>
    <name evidence="2" type="ORF">J2Z37_003400</name>
</gene>
<dbReference type="EMBL" id="JAGGKT010000011">
    <property type="protein sequence ID" value="MBP1933387.1"/>
    <property type="molecule type" value="Genomic_DNA"/>
</dbReference>
<feature type="compositionally biased region" description="Polar residues" evidence="1">
    <location>
        <begin position="264"/>
        <end position="279"/>
    </location>
</feature>
<name>A0ABS4GTD8_9BACL</name>
<proteinExistence type="predicted"/>
<organism evidence="2 3">
    <name type="scientific">Ammoniphilus resinae</name>
    <dbReference type="NCBI Taxonomy" id="861532"/>
    <lineage>
        <taxon>Bacteria</taxon>
        <taxon>Bacillati</taxon>
        <taxon>Bacillota</taxon>
        <taxon>Bacilli</taxon>
        <taxon>Bacillales</taxon>
        <taxon>Paenibacillaceae</taxon>
        <taxon>Aneurinibacillus group</taxon>
        <taxon>Ammoniphilus</taxon>
    </lineage>
</organism>
<feature type="compositionally biased region" description="Basic and acidic residues" evidence="1">
    <location>
        <begin position="449"/>
        <end position="466"/>
    </location>
</feature>
<dbReference type="RefSeq" id="WP_209811407.1">
    <property type="nucleotide sequence ID" value="NZ_JAGGKT010000011.1"/>
</dbReference>
<accession>A0ABS4GTD8</accession>
<reference evidence="2 3" key="1">
    <citation type="submission" date="2021-03" db="EMBL/GenBank/DDBJ databases">
        <title>Genomic Encyclopedia of Type Strains, Phase IV (KMG-IV): sequencing the most valuable type-strain genomes for metagenomic binning, comparative biology and taxonomic classification.</title>
        <authorList>
            <person name="Goeker M."/>
        </authorList>
    </citation>
    <scope>NUCLEOTIDE SEQUENCE [LARGE SCALE GENOMIC DNA]</scope>
    <source>
        <strain evidence="2 3">DSM 24738</strain>
    </source>
</reference>